<evidence type="ECO:0000313" key="2">
    <source>
        <dbReference type="Proteomes" id="UP000013963"/>
    </source>
</evidence>
<dbReference type="PATRIC" id="fig|1276229.3.peg.474"/>
<keyword evidence="2" id="KW-1185">Reference proteome</keyword>
<dbReference type="RefSeq" id="WP_016340717.1">
    <property type="nucleotide sequence ID" value="NC_021284.1"/>
</dbReference>
<reference evidence="1 2" key="1">
    <citation type="journal article" date="2013" name="Genome Biol. Evol.">
        <title>Complete genomes of two dipteran-associated spiroplasmas provided insights into the origin, dynamics, and impacts of viral invasion in spiroplasma.</title>
        <authorList>
            <person name="Ku C."/>
            <person name="Lo W.S."/>
            <person name="Chen L.L."/>
            <person name="Kuo C.H."/>
        </authorList>
    </citation>
    <scope>NUCLEOTIDE SEQUENCE [LARGE SCALE GENOMIC DNA]</scope>
    <source>
        <strain evidence="1">EA-1</strain>
    </source>
</reference>
<dbReference type="EMBL" id="CP005078">
    <property type="protein sequence ID" value="AGM26071.1"/>
    <property type="molecule type" value="Genomic_DNA"/>
</dbReference>
<dbReference type="KEGG" id="ssyr:SSYRP_v1c04790"/>
<name>R4ULE6_9MOLU</name>
<dbReference type="HOGENOM" id="CLU_1757689_0_0_14"/>
<dbReference type="AlphaFoldDB" id="R4ULE6"/>
<dbReference type="Proteomes" id="UP000013963">
    <property type="component" value="Chromosome"/>
</dbReference>
<proteinExistence type="predicted"/>
<organism evidence="1 2">
    <name type="scientific">Spiroplasma syrphidicola EA-1</name>
    <dbReference type="NCBI Taxonomy" id="1276229"/>
    <lineage>
        <taxon>Bacteria</taxon>
        <taxon>Bacillati</taxon>
        <taxon>Mycoplasmatota</taxon>
        <taxon>Mollicutes</taxon>
        <taxon>Entomoplasmatales</taxon>
        <taxon>Spiroplasmataceae</taxon>
        <taxon>Spiroplasma</taxon>
    </lineage>
</organism>
<dbReference type="STRING" id="1276229.SSYRP_v1c04790"/>
<evidence type="ECO:0000313" key="1">
    <source>
        <dbReference type="EMBL" id="AGM26071.1"/>
    </source>
</evidence>
<gene>
    <name evidence="1" type="ORF">SSYRP_v1c04790</name>
</gene>
<sequence>MSNENINKINNWALETLEKYFIKNNDNIMNNDSIVIWQSFEKNDKYNYLSSIIYKKVEKDRIKYFLHHQNYFLQEIIPSNPEFQPYNPSRSISVEILNSQLNDENIDNIIKEECYRTNNFTAFNPELSMEIMYFIIKNDLNKFRNKND</sequence>
<accession>R4ULE6</accession>
<protein>
    <submittedName>
        <fullName evidence="1">Uncharacterized protein</fullName>
    </submittedName>
</protein>